<dbReference type="Proteomes" id="UP000518300">
    <property type="component" value="Unassembled WGS sequence"/>
</dbReference>
<name>A0A848LD53_9BACT</name>
<gene>
    <name evidence="3" type="ORF">HG543_18990</name>
</gene>
<evidence type="ECO:0000256" key="2">
    <source>
        <dbReference type="SAM" id="SignalP"/>
    </source>
</evidence>
<proteinExistence type="predicted"/>
<feature type="signal peptide" evidence="2">
    <location>
        <begin position="1"/>
        <end position="23"/>
    </location>
</feature>
<accession>A0A848LD53</accession>
<sequence length="148" mass="15053">MFHHSPSSIVRGLLLAVSLSTLAACGGSEADGLEPPDEALPETEDDAPVTDNTACDAAASLGELDLLSCRNGAPVSADGRVAVGTGEMEGEVSAQSCTTYYGTCTGIGGCSRAVGGGWQFTVCGPFLYAWMTVCDGQPRGWGGGVCLW</sequence>
<comment type="caution">
    <text evidence="3">The sequence shown here is derived from an EMBL/GenBank/DDBJ whole genome shotgun (WGS) entry which is preliminary data.</text>
</comment>
<evidence type="ECO:0008006" key="5">
    <source>
        <dbReference type="Google" id="ProtNLM"/>
    </source>
</evidence>
<protein>
    <recommendedName>
        <fullName evidence="5">Lipoprotein</fullName>
    </recommendedName>
</protein>
<evidence type="ECO:0000313" key="3">
    <source>
        <dbReference type="EMBL" id="NMO16929.1"/>
    </source>
</evidence>
<dbReference type="EMBL" id="JABBJJ010000082">
    <property type="protein sequence ID" value="NMO16929.1"/>
    <property type="molecule type" value="Genomic_DNA"/>
</dbReference>
<dbReference type="RefSeq" id="WP_169346214.1">
    <property type="nucleotide sequence ID" value="NZ_JABBJJ010000082.1"/>
</dbReference>
<organism evidence="3 4">
    <name type="scientific">Pyxidicoccus fallax</name>
    <dbReference type="NCBI Taxonomy" id="394095"/>
    <lineage>
        <taxon>Bacteria</taxon>
        <taxon>Pseudomonadati</taxon>
        <taxon>Myxococcota</taxon>
        <taxon>Myxococcia</taxon>
        <taxon>Myxococcales</taxon>
        <taxon>Cystobacterineae</taxon>
        <taxon>Myxococcaceae</taxon>
        <taxon>Pyxidicoccus</taxon>
    </lineage>
</organism>
<reference evidence="3 4" key="1">
    <citation type="submission" date="2020-04" db="EMBL/GenBank/DDBJ databases">
        <title>Draft genome of Pyxidicoccus fallax type strain.</title>
        <authorList>
            <person name="Whitworth D.E."/>
        </authorList>
    </citation>
    <scope>NUCLEOTIDE SEQUENCE [LARGE SCALE GENOMIC DNA]</scope>
    <source>
        <strain evidence="3 4">DSM 14698</strain>
    </source>
</reference>
<keyword evidence="4" id="KW-1185">Reference proteome</keyword>
<evidence type="ECO:0000313" key="4">
    <source>
        <dbReference type="Proteomes" id="UP000518300"/>
    </source>
</evidence>
<feature type="chain" id="PRO_5032621648" description="Lipoprotein" evidence="2">
    <location>
        <begin position="24"/>
        <end position="148"/>
    </location>
</feature>
<feature type="compositionally biased region" description="Acidic residues" evidence="1">
    <location>
        <begin position="31"/>
        <end position="48"/>
    </location>
</feature>
<feature type="region of interest" description="Disordered" evidence="1">
    <location>
        <begin position="29"/>
        <end position="49"/>
    </location>
</feature>
<dbReference type="AlphaFoldDB" id="A0A848LD53"/>
<keyword evidence="2" id="KW-0732">Signal</keyword>
<evidence type="ECO:0000256" key="1">
    <source>
        <dbReference type="SAM" id="MobiDB-lite"/>
    </source>
</evidence>